<accession>A0A9N9BK63</accession>
<dbReference type="Proteomes" id="UP000789405">
    <property type="component" value="Unassembled WGS sequence"/>
</dbReference>
<dbReference type="EMBL" id="CAJVPY010002690">
    <property type="protein sequence ID" value="CAG8569237.1"/>
    <property type="molecule type" value="Genomic_DNA"/>
</dbReference>
<protein>
    <submittedName>
        <fullName evidence="2">26038_t:CDS:1</fullName>
    </submittedName>
</protein>
<sequence>MSDKEGDLEENSLLFDSNCETSDNISIGSSNGAISMVQENQSYATKKIEILKVSGEKVKCEYKFLHDGSTRNMSSYFQDKHNLYENKNKIQSNICSDDALNSSDSDSSVNVANSEKPILRNIAEIKTSGSYYTTLSIIYSLIEALKFIFAKFEISSNTPNNEQESSDDNSDDSENNTSDLTNDSFQNTHLIKSMWHIIYNSLFDYWNKPLMVGLLATLLDPQLKTLFSWDQKTQKKAKAELARQFKDIATSNYEQTTSIYTISSNSNNIRCNHLHSLIFGTSTSTDTTSNPC</sequence>
<evidence type="ECO:0000313" key="2">
    <source>
        <dbReference type="EMBL" id="CAG8569237.1"/>
    </source>
</evidence>
<feature type="region of interest" description="Disordered" evidence="1">
    <location>
        <begin position="158"/>
        <end position="181"/>
    </location>
</feature>
<evidence type="ECO:0000256" key="1">
    <source>
        <dbReference type="SAM" id="MobiDB-lite"/>
    </source>
</evidence>
<proteinExistence type="predicted"/>
<evidence type="ECO:0000313" key="3">
    <source>
        <dbReference type="Proteomes" id="UP000789405"/>
    </source>
</evidence>
<keyword evidence="3" id="KW-1185">Reference proteome</keyword>
<gene>
    <name evidence="2" type="ORF">DERYTH_LOCUS6124</name>
</gene>
<name>A0A9N9BK63_9GLOM</name>
<dbReference type="AlphaFoldDB" id="A0A9N9BK63"/>
<feature type="compositionally biased region" description="Acidic residues" evidence="1">
    <location>
        <begin position="164"/>
        <end position="174"/>
    </location>
</feature>
<organism evidence="2 3">
    <name type="scientific">Dentiscutata erythropus</name>
    <dbReference type="NCBI Taxonomy" id="1348616"/>
    <lineage>
        <taxon>Eukaryota</taxon>
        <taxon>Fungi</taxon>
        <taxon>Fungi incertae sedis</taxon>
        <taxon>Mucoromycota</taxon>
        <taxon>Glomeromycotina</taxon>
        <taxon>Glomeromycetes</taxon>
        <taxon>Diversisporales</taxon>
        <taxon>Gigasporaceae</taxon>
        <taxon>Dentiscutata</taxon>
    </lineage>
</organism>
<comment type="caution">
    <text evidence="2">The sequence shown here is derived from an EMBL/GenBank/DDBJ whole genome shotgun (WGS) entry which is preliminary data.</text>
</comment>
<reference evidence="2" key="1">
    <citation type="submission" date="2021-06" db="EMBL/GenBank/DDBJ databases">
        <authorList>
            <person name="Kallberg Y."/>
            <person name="Tangrot J."/>
            <person name="Rosling A."/>
        </authorList>
    </citation>
    <scope>NUCLEOTIDE SEQUENCE</scope>
    <source>
        <strain evidence="2">MA453B</strain>
    </source>
</reference>